<dbReference type="Pfam" id="PF00106">
    <property type="entry name" value="adh_short"/>
    <property type="match status" value="1"/>
</dbReference>
<comment type="caution">
    <text evidence="3">The sequence shown here is derived from an EMBL/GenBank/DDBJ whole genome shotgun (WGS) entry which is preliminary data.</text>
</comment>
<dbReference type="PROSITE" id="PS00061">
    <property type="entry name" value="ADH_SHORT"/>
    <property type="match status" value="1"/>
</dbReference>
<dbReference type="EMBL" id="ONZQ02000018">
    <property type="protein sequence ID" value="SPO07104.1"/>
    <property type="molecule type" value="Genomic_DNA"/>
</dbReference>
<evidence type="ECO:0000256" key="1">
    <source>
        <dbReference type="ARBA" id="ARBA00022857"/>
    </source>
</evidence>
<dbReference type="Proteomes" id="UP001187682">
    <property type="component" value="Unassembled WGS sequence"/>
</dbReference>
<dbReference type="GO" id="GO:0016616">
    <property type="term" value="F:oxidoreductase activity, acting on the CH-OH group of donors, NAD or NADP as acceptor"/>
    <property type="evidence" value="ECO:0007669"/>
    <property type="project" value="TreeGrafter"/>
</dbReference>
<name>A0AAE8N7G8_9PEZI</name>
<dbReference type="PANTHER" id="PTHR45458">
    <property type="entry name" value="SHORT-CHAIN DEHYDROGENASE/REDUCTASE SDR"/>
    <property type="match status" value="1"/>
</dbReference>
<gene>
    <name evidence="3" type="ORF">DNG_09798</name>
</gene>
<keyword evidence="4" id="KW-1185">Reference proteome</keyword>
<dbReference type="PANTHER" id="PTHR45458:SF3">
    <property type="entry name" value="CHAIN DEHYDROGENASE (ATSC), PUTATIVE-RELATED"/>
    <property type="match status" value="1"/>
</dbReference>
<evidence type="ECO:0000256" key="2">
    <source>
        <dbReference type="RuleBase" id="RU000363"/>
    </source>
</evidence>
<dbReference type="PRINTS" id="PR00081">
    <property type="entry name" value="GDHRDH"/>
</dbReference>
<protein>
    <submittedName>
        <fullName evidence="3">Related to protoporphyrinogen oxidase</fullName>
    </submittedName>
</protein>
<proteinExistence type="inferred from homology"/>
<comment type="similarity">
    <text evidence="2">Belongs to the short-chain dehydrogenases/reductases (SDR) family.</text>
</comment>
<dbReference type="InterPro" id="IPR002347">
    <property type="entry name" value="SDR_fam"/>
</dbReference>
<sequence>MPSYVVTGASRGLGYGFVKVLAANPSNTVIGIARNRKSTEERLAADGITNVHVLAADITEEGAMKVAAQEAKRILGAKGLDVLINNAGYISKATELKSVKEMEGNMQELIDDTQKSFDINVFGTIKAVFAFLPLIREGGLKKVVAISSGMGDLDLINESKLSNAAPYSTSKAAISTFFAKLAASYEEDGILFMSLCPGRVDTSQEDGETSPLSGEDVVRLEAITAKSLKYAAPDFRAVQPEEGAQRCLAAIDRSSLEGGFGGTLLSYNGTKRWM</sequence>
<dbReference type="InterPro" id="IPR036291">
    <property type="entry name" value="NAD(P)-bd_dom_sf"/>
</dbReference>
<organism evidence="3 4">
    <name type="scientific">Cephalotrichum gorgonifer</name>
    <dbReference type="NCBI Taxonomy" id="2041049"/>
    <lineage>
        <taxon>Eukaryota</taxon>
        <taxon>Fungi</taxon>
        <taxon>Dikarya</taxon>
        <taxon>Ascomycota</taxon>
        <taxon>Pezizomycotina</taxon>
        <taxon>Sordariomycetes</taxon>
        <taxon>Hypocreomycetidae</taxon>
        <taxon>Microascales</taxon>
        <taxon>Microascaceae</taxon>
        <taxon>Cephalotrichum</taxon>
    </lineage>
</organism>
<keyword evidence="1" id="KW-0521">NADP</keyword>
<dbReference type="InterPro" id="IPR020904">
    <property type="entry name" value="Sc_DH/Rdtase_CS"/>
</dbReference>
<dbReference type="SUPFAM" id="SSF51735">
    <property type="entry name" value="NAD(P)-binding Rossmann-fold domains"/>
    <property type="match status" value="1"/>
</dbReference>
<dbReference type="InterPro" id="IPR052184">
    <property type="entry name" value="SDR_enzymes"/>
</dbReference>
<evidence type="ECO:0000313" key="3">
    <source>
        <dbReference type="EMBL" id="SPO07104.1"/>
    </source>
</evidence>
<dbReference type="AlphaFoldDB" id="A0AAE8N7G8"/>
<accession>A0AAE8N7G8</accession>
<dbReference type="Gene3D" id="3.40.50.720">
    <property type="entry name" value="NAD(P)-binding Rossmann-like Domain"/>
    <property type="match status" value="1"/>
</dbReference>
<dbReference type="PRINTS" id="PR00080">
    <property type="entry name" value="SDRFAMILY"/>
</dbReference>
<reference evidence="3" key="1">
    <citation type="submission" date="2018-03" db="EMBL/GenBank/DDBJ databases">
        <authorList>
            <person name="Guldener U."/>
        </authorList>
    </citation>
    <scope>NUCLEOTIDE SEQUENCE</scope>
</reference>
<evidence type="ECO:0000313" key="4">
    <source>
        <dbReference type="Proteomes" id="UP001187682"/>
    </source>
</evidence>